<keyword evidence="3" id="KW-0961">Cell wall biogenesis/degradation</keyword>
<accession>A0A0R1WE71</accession>
<keyword evidence="3" id="KW-0143">Chaperone</keyword>
<reference evidence="4 5" key="1">
    <citation type="journal article" date="2015" name="Genome Announc.">
        <title>Expanding the biotechnology potential of lactobacilli through comparative genomics of 213 strains and associated genera.</title>
        <authorList>
            <person name="Sun Z."/>
            <person name="Harris H.M."/>
            <person name="McCann A."/>
            <person name="Guo C."/>
            <person name="Argimon S."/>
            <person name="Zhang W."/>
            <person name="Yang X."/>
            <person name="Jeffery I.B."/>
            <person name="Cooney J.C."/>
            <person name="Kagawa T.F."/>
            <person name="Liu W."/>
            <person name="Song Y."/>
            <person name="Salvetti E."/>
            <person name="Wrobel A."/>
            <person name="Rasinkangas P."/>
            <person name="Parkhill J."/>
            <person name="Rea M.C."/>
            <person name="O'Sullivan O."/>
            <person name="Ritari J."/>
            <person name="Douillard F.P."/>
            <person name="Paul Ross R."/>
            <person name="Yang R."/>
            <person name="Briner A.E."/>
            <person name="Felis G.E."/>
            <person name="de Vos W.M."/>
            <person name="Barrangou R."/>
            <person name="Klaenhammer T.R."/>
            <person name="Caufield P.W."/>
            <person name="Cui Y."/>
            <person name="Zhang H."/>
            <person name="O'Toole P.W."/>
        </authorList>
    </citation>
    <scope>NUCLEOTIDE SEQUENCE [LARGE SCALE GENOMIC DNA]</scope>
    <source>
        <strain evidence="4 5">DSM 5007</strain>
    </source>
</reference>
<keyword evidence="5" id="KW-1185">Reference proteome</keyword>
<dbReference type="OrthoDB" id="9812389at2"/>
<evidence type="ECO:0000313" key="4">
    <source>
        <dbReference type="EMBL" id="KRM13107.1"/>
    </source>
</evidence>
<gene>
    <name evidence="3" type="primary">khpA</name>
    <name evidence="4" type="ORF">FD16_GL001251</name>
</gene>
<dbReference type="EMBL" id="AZGF01000003">
    <property type="protein sequence ID" value="KRM13107.1"/>
    <property type="molecule type" value="Genomic_DNA"/>
</dbReference>
<evidence type="ECO:0000256" key="2">
    <source>
        <dbReference type="ARBA" id="ARBA00022884"/>
    </source>
</evidence>
<sequence>MTSTEIDTLIRLIVQPIVIHPESIDIQVEKTQNFEQYTLNVHSDDVGRVIGRNGHVAAAIRTIVHSTINDKSRKVRLLINDHRNHETPAQ</sequence>
<dbReference type="GO" id="GO:0008360">
    <property type="term" value="P:regulation of cell shape"/>
    <property type="evidence" value="ECO:0007669"/>
    <property type="project" value="UniProtKB-KW"/>
</dbReference>
<dbReference type="CDD" id="cd22533">
    <property type="entry name" value="KH-II_YlqC-like"/>
    <property type="match status" value="1"/>
</dbReference>
<dbReference type="Pfam" id="PF13083">
    <property type="entry name" value="KH_KhpA-B"/>
    <property type="match status" value="1"/>
</dbReference>
<keyword evidence="1 3" id="KW-0963">Cytoplasm</keyword>
<comment type="similarity">
    <text evidence="3">Belongs to the KhpA RNA-binding protein family.</text>
</comment>
<dbReference type="Proteomes" id="UP000051820">
    <property type="component" value="Unassembled WGS sequence"/>
</dbReference>
<dbReference type="GO" id="GO:0071555">
    <property type="term" value="P:cell wall organization"/>
    <property type="evidence" value="ECO:0007669"/>
    <property type="project" value="UniProtKB-KW"/>
</dbReference>
<dbReference type="AlphaFoldDB" id="A0A0R1WE71"/>
<dbReference type="RefSeq" id="WP_010622139.1">
    <property type="nucleotide sequence ID" value="NZ_AZGF01000003.1"/>
</dbReference>
<dbReference type="STRING" id="1423807.FD16_GL001251"/>
<dbReference type="eggNOG" id="COG1837">
    <property type="taxonomic scope" value="Bacteria"/>
</dbReference>
<dbReference type="GO" id="GO:0009252">
    <property type="term" value="P:peptidoglycan biosynthetic process"/>
    <property type="evidence" value="ECO:0007669"/>
    <property type="project" value="UniProtKB-UniRule"/>
</dbReference>
<protein>
    <recommendedName>
        <fullName evidence="3">RNA-binding protein KhpA</fullName>
    </recommendedName>
    <alternativeName>
        <fullName evidence="3">KH-domain protein A</fullName>
    </alternativeName>
</protein>
<dbReference type="HAMAP" id="MF_00088">
    <property type="entry name" value="KhpA"/>
    <property type="match status" value="1"/>
</dbReference>
<dbReference type="InterPro" id="IPR009019">
    <property type="entry name" value="KH_sf_prok-type"/>
</dbReference>
<comment type="subcellular location">
    <subcellularLocation>
        <location evidence="3">Cytoplasm</location>
    </subcellularLocation>
</comment>
<name>A0A0R1WE71_9LACO</name>
<comment type="function">
    <text evidence="3">A probable RNA chaperone. Forms a complex with KhpB which binds to cellular RNA and controls its expression. Plays a role in peptidoglycan (PG) homeostasis and cell length regulation.</text>
</comment>
<dbReference type="InterPro" id="IPR020627">
    <property type="entry name" value="KhpA"/>
</dbReference>
<organism evidence="4 5">
    <name type="scientific">Paucilactobacillus suebicus DSM 5007 = KCTC 3549</name>
    <dbReference type="NCBI Taxonomy" id="1423807"/>
    <lineage>
        <taxon>Bacteria</taxon>
        <taxon>Bacillati</taxon>
        <taxon>Bacillota</taxon>
        <taxon>Bacilli</taxon>
        <taxon>Lactobacillales</taxon>
        <taxon>Lactobacillaceae</taxon>
        <taxon>Paucilactobacillus</taxon>
    </lineage>
</organism>
<dbReference type="Gene3D" id="3.30.300.20">
    <property type="match status" value="1"/>
</dbReference>
<dbReference type="SUPFAM" id="SSF54814">
    <property type="entry name" value="Prokaryotic type KH domain (KH-domain type II)"/>
    <property type="match status" value="1"/>
</dbReference>
<keyword evidence="2 3" id="KW-0694">RNA-binding</keyword>
<dbReference type="PANTHER" id="PTHR34654">
    <property type="entry name" value="UPF0109 PROTEIN SCO5592"/>
    <property type="match status" value="1"/>
</dbReference>
<proteinExistence type="inferred from homology"/>
<evidence type="ECO:0000256" key="3">
    <source>
        <dbReference type="HAMAP-Rule" id="MF_00088"/>
    </source>
</evidence>
<comment type="subunit">
    <text evidence="3">Forms a complex with KhpB.</text>
</comment>
<dbReference type="GO" id="GO:0003723">
    <property type="term" value="F:RNA binding"/>
    <property type="evidence" value="ECO:0007669"/>
    <property type="project" value="UniProtKB-UniRule"/>
</dbReference>
<keyword evidence="3" id="KW-0133">Cell shape</keyword>
<dbReference type="PANTHER" id="PTHR34654:SF1">
    <property type="entry name" value="RNA-BINDING PROTEIN KHPA"/>
    <property type="match status" value="1"/>
</dbReference>
<dbReference type="GO" id="GO:0005737">
    <property type="term" value="C:cytoplasm"/>
    <property type="evidence" value="ECO:0007669"/>
    <property type="project" value="UniProtKB-SubCell"/>
</dbReference>
<evidence type="ECO:0000256" key="1">
    <source>
        <dbReference type="ARBA" id="ARBA00022490"/>
    </source>
</evidence>
<dbReference type="InterPro" id="IPR015946">
    <property type="entry name" value="KH_dom-like_a/b"/>
</dbReference>
<comment type="caution">
    <text evidence="4">The sequence shown here is derived from an EMBL/GenBank/DDBJ whole genome shotgun (WGS) entry which is preliminary data.</text>
</comment>
<evidence type="ECO:0000313" key="5">
    <source>
        <dbReference type="Proteomes" id="UP000051820"/>
    </source>
</evidence>
<dbReference type="PATRIC" id="fig|1423807.3.peg.1277"/>